<dbReference type="Proteomes" id="UP001595916">
    <property type="component" value="Unassembled WGS sequence"/>
</dbReference>
<sequence length="319" mass="36537">MEYLNRVLGIRTVYQNNEMISLPNYIHARYRVQEITIDGKKAVFVYPKTELDPVNSVKKHLERIKRAVSVPVILVPEHLTYRQKDYLLRDRIPFIVEGRQIYLPFMALYLQERCDGGKPATAKMLPSAQILLLHYIYQGCRKLTTANVSQVLSFTPTSISRASRQLEEMGLLQTEKRGVQKVIFSDKTPKELFFAAQNYLLNPVKRTVYVSKAEIKEDLLISGYSALSEYSMLNHPVVACRATASISLWDKTSSGRLQHSDDQCAVELWSYDPKKLSCGECVDRLSLALALREDRDERVEEAVEEMLKQVWSDIDGKGN</sequence>
<reference evidence="3" key="1">
    <citation type="journal article" date="2019" name="Int. J. Syst. Evol. Microbiol.">
        <title>The Global Catalogue of Microorganisms (GCM) 10K type strain sequencing project: providing services to taxonomists for standard genome sequencing and annotation.</title>
        <authorList>
            <consortium name="The Broad Institute Genomics Platform"/>
            <consortium name="The Broad Institute Genome Sequencing Center for Infectious Disease"/>
            <person name="Wu L."/>
            <person name="Ma J."/>
        </authorList>
    </citation>
    <scope>NUCLEOTIDE SEQUENCE [LARGE SCALE GENOMIC DNA]</scope>
    <source>
        <strain evidence="3">CCUG 46385</strain>
    </source>
</reference>
<protein>
    <submittedName>
        <fullName evidence="2">Winged helix DNA-binding protein</fullName>
    </submittedName>
</protein>
<keyword evidence="3" id="KW-1185">Reference proteome</keyword>
<name>A0ABV9QLV0_9FIRM</name>
<evidence type="ECO:0000313" key="3">
    <source>
        <dbReference type="Proteomes" id="UP001595916"/>
    </source>
</evidence>
<keyword evidence="2" id="KW-0238">DNA-binding</keyword>
<dbReference type="EMBL" id="JBHSHL010000022">
    <property type="protein sequence ID" value="MFC4804682.1"/>
    <property type="molecule type" value="Genomic_DNA"/>
</dbReference>
<comment type="caution">
    <text evidence="2">The sequence shown here is derived from an EMBL/GenBank/DDBJ whole genome shotgun (WGS) entry which is preliminary data.</text>
</comment>
<evidence type="ECO:0000313" key="2">
    <source>
        <dbReference type="EMBL" id="MFC4804682.1"/>
    </source>
</evidence>
<dbReference type="RefSeq" id="WP_379788196.1">
    <property type="nucleotide sequence ID" value="NZ_JBHSHL010000022.1"/>
</dbReference>
<dbReference type="SUPFAM" id="SSF46785">
    <property type="entry name" value="Winged helix' DNA-binding domain"/>
    <property type="match status" value="1"/>
</dbReference>
<dbReference type="InterPro" id="IPR036390">
    <property type="entry name" value="WH_DNA-bd_sf"/>
</dbReference>
<proteinExistence type="predicted"/>
<evidence type="ECO:0000259" key="1">
    <source>
        <dbReference type="Pfam" id="PF13463"/>
    </source>
</evidence>
<dbReference type="Pfam" id="PF13463">
    <property type="entry name" value="HTH_27"/>
    <property type="match status" value="1"/>
</dbReference>
<dbReference type="InterPro" id="IPR000835">
    <property type="entry name" value="HTH_MarR-typ"/>
</dbReference>
<organism evidence="2 3">
    <name type="scientific">Filifactor villosus</name>
    <dbReference type="NCBI Taxonomy" id="29374"/>
    <lineage>
        <taxon>Bacteria</taxon>
        <taxon>Bacillati</taxon>
        <taxon>Bacillota</taxon>
        <taxon>Clostridia</taxon>
        <taxon>Peptostreptococcales</taxon>
        <taxon>Filifactoraceae</taxon>
        <taxon>Filifactor</taxon>
    </lineage>
</organism>
<dbReference type="GO" id="GO:0003677">
    <property type="term" value="F:DNA binding"/>
    <property type="evidence" value="ECO:0007669"/>
    <property type="project" value="UniProtKB-KW"/>
</dbReference>
<gene>
    <name evidence="2" type="ORF">ACFO4R_06250</name>
</gene>
<accession>A0ABV9QLV0</accession>
<feature type="domain" description="HTH marR-type" evidence="1">
    <location>
        <begin position="128"/>
        <end position="177"/>
    </location>
</feature>